<dbReference type="Pfam" id="PF16054">
    <property type="entry name" value="TMEM72"/>
    <property type="match status" value="1"/>
</dbReference>
<sequence length="160" mass="17894">MSETENQSHEVICTSSNRRLIWKLLTVLRAVVGMFTTIVVWISAIASVLSDNGLAFAIFLVIVGMFSSVLESSHVLRLCFEAKSVCGRACMRIAFFDGIMRGTLYLFFAFSCLYLELTLPSIFSGFFLMISGILYSLKQFQIVSAATFEEKQSVIPMTVR</sequence>
<name>A0A0N5CSF8_THECL</name>
<organism evidence="4">
    <name type="scientific">Thelazia callipaeda</name>
    <name type="common">Oriental eyeworm</name>
    <name type="synonym">Parasitic nematode</name>
    <dbReference type="NCBI Taxonomy" id="103827"/>
    <lineage>
        <taxon>Eukaryota</taxon>
        <taxon>Metazoa</taxon>
        <taxon>Ecdysozoa</taxon>
        <taxon>Nematoda</taxon>
        <taxon>Chromadorea</taxon>
        <taxon>Rhabditida</taxon>
        <taxon>Spirurina</taxon>
        <taxon>Spiruromorpha</taxon>
        <taxon>Thelazioidea</taxon>
        <taxon>Thelaziidae</taxon>
        <taxon>Thelazia</taxon>
    </lineage>
</organism>
<protein>
    <submittedName>
        <fullName evidence="4">ATP synthase subunit I</fullName>
    </submittedName>
</protein>
<evidence type="ECO:0000256" key="1">
    <source>
        <dbReference type="SAM" id="Phobius"/>
    </source>
</evidence>
<evidence type="ECO:0000313" key="3">
    <source>
        <dbReference type="Proteomes" id="UP000276776"/>
    </source>
</evidence>
<keyword evidence="1" id="KW-1133">Transmembrane helix</keyword>
<gene>
    <name evidence="2" type="ORF">TCLT_LOCUS3159</name>
</gene>
<feature type="transmembrane region" description="Helical" evidence="1">
    <location>
        <begin position="54"/>
        <end position="72"/>
    </location>
</feature>
<reference evidence="4" key="1">
    <citation type="submission" date="2017-02" db="UniProtKB">
        <authorList>
            <consortium name="WormBaseParasite"/>
        </authorList>
    </citation>
    <scope>IDENTIFICATION</scope>
</reference>
<dbReference type="EMBL" id="UYYF01001068">
    <property type="protein sequence ID" value="VDM99489.1"/>
    <property type="molecule type" value="Genomic_DNA"/>
</dbReference>
<dbReference type="WBParaSite" id="TCLT_0000315901-mRNA-1">
    <property type="protein sequence ID" value="TCLT_0000315901-mRNA-1"/>
    <property type="gene ID" value="TCLT_0000315901"/>
</dbReference>
<accession>A0A0N5CSF8</accession>
<feature type="transmembrane region" description="Helical" evidence="1">
    <location>
        <begin position="27"/>
        <end position="48"/>
    </location>
</feature>
<dbReference type="InterPro" id="IPR032055">
    <property type="entry name" value="TMEM72"/>
</dbReference>
<dbReference type="AlphaFoldDB" id="A0A0N5CSF8"/>
<dbReference type="OrthoDB" id="5946061at2759"/>
<keyword evidence="1" id="KW-0472">Membrane</keyword>
<proteinExistence type="predicted"/>
<feature type="transmembrane region" description="Helical" evidence="1">
    <location>
        <begin position="117"/>
        <end position="137"/>
    </location>
</feature>
<dbReference type="Proteomes" id="UP000276776">
    <property type="component" value="Unassembled WGS sequence"/>
</dbReference>
<evidence type="ECO:0000313" key="2">
    <source>
        <dbReference type="EMBL" id="VDM99489.1"/>
    </source>
</evidence>
<keyword evidence="1" id="KW-0812">Transmembrane</keyword>
<evidence type="ECO:0000313" key="4">
    <source>
        <dbReference type="WBParaSite" id="TCLT_0000315901-mRNA-1"/>
    </source>
</evidence>
<keyword evidence="3" id="KW-1185">Reference proteome</keyword>
<feature type="transmembrane region" description="Helical" evidence="1">
    <location>
        <begin position="93"/>
        <end position="111"/>
    </location>
</feature>
<reference evidence="2 3" key="2">
    <citation type="submission" date="2018-11" db="EMBL/GenBank/DDBJ databases">
        <authorList>
            <consortium name="Pathogen Informatics"/>
        </authorList>
    </citation>
    <scope>NUCLEOTIDE SEQUENCE [LARGE SCALE GENOMIC DNA]</scope>
</reference>
<dbReference type="STRING" id="103827.A0A0N5CSF8"/>